<dbReference type="RefSeq" id="WP_042449455.1">
    <property type="nucleotide sequence ID" value="NZ_BBPN01000016.1"/>
</dbReference>
<evidence type="ECO:0000313" key="2">
    <source>
        <dbReference type="Proteomes" id="UP000183015"/>
    </source>
</evidence>
<organism evidence="1 2">
    <name type="scientific">Streptacidiphilus jiangxiensis</name>
    <dbReference type="NCBI Taxonomy" id="235985"/>
    <lineage>
        <taxon>Bacteria</taxon>
        <taxon>Bacillati</taxon>
        <taxon>Actinomycetota</taxon>
        <taxon>Actinomycetes</taxon>
        <taxon>Kitasatosporales</taxon>
        <taxon>Streptomycetaceae</taxon>
        <taxon>Streptacidiphilus</taxon>
    </lineage>
</organism>
<accession>A0A1H8BAE9</accession>
<proteinExistence type="predicted"/>
<gene>
    <name evidence="1" type="ORF">SAMN05414137_16012</name>
</gene>
<evidence type="ECO:0000313" key="1">
    <source>
        <dbReference type="EMBL" id="SEM79885.1"/>
    </source>
</evidence>
<sequence>MTAPSARLRGATLQLDLTDAPDLPKDGKMIVVRDAEIVYERDEQGRLRTQVTVNGVPRLANGTPGRAPRWRRFEFGHQTAPAWVNDLIAAHIPDALR</sequence>
<protein>
    <submittedName>
        <fullName evidence="1">Uncharacterized protein</fullName>
    </submittedName>
</protein>
<name>A0A1H8BAE9_STRJI</name>
<dbReference type="Proteomes" id="UP000183015">
    <property type="component" value="Unassembled WGS sequence"/>
</dbReference>
<dbReference type="STRING" id="235985.SAMN05414137_16012"/>
<keyword evidence="2" id="KW-1185">Reference proteome</keyword>
<dbReference type="AlphaFoldDB" id="A0A1H8BAE9"/>
<reference evidence="2" key="1">
    <citation type="submission" date="2016-10" db="EMBL/GenBank/DDBJ databases">
        <authorList>
            <person name="Varghese N."/>
        </authorList>
    </citation>
    <scope>NUCLEOTIDE SEQUENCE [LARGE SCALE GENOMIC DNA]</scope>
    <source>
        <strain evidence="2">DSM 45096 / BCRC 16803 / CGMCC 4.1857 / CIP 109030 / JCM 12277 / KCTC 19219 / NBRC 100920 / 33214</strain>
    </source>
</reference>
<dbReference type="EMBL" id="FOAZ01000060">
    <property type="protein sequence ID" value="SEM79885.1"/>
    <property type="molecule type" value="Genomic_DNA"/>
</dbReference>